<dbReference type="PANTHER" id="PTHR30336:SF20">
    <property type="entry name" value="DUF218 DOMAIN-CONTAINING PROTEIN"/>
    <property type="match status" value="1"/>
</dbReference>
<dbReference type="RefSeq" id="WP_310838905.1">
    <property type="nucleotide sequence ID" value="NZ_JAVLSM010000022.1"/>
</dbReference>
<dbReference type="EMBL" id="JAVRAA010000010">
    <property type="protein sequence ID" value="MDT0338802.1"/>
    <property type="molecule type" value="Genomic_DNA"/>
</dbReference>
<dbReference type="CDD" id="cd06259">
    <property type="entry name" value="YdcF-like"/>
    <property type="match status" value="1"/>
</dbReference>
<dbReference type="Pfam" id="PF02698">
    <property type="entry name" value="DUF218"/>
    <property type="match status" value="1"/>
</dbReference>
<evidence type="ECO:0000313" key="2">
    <source>
        <dbReference type="EMBL" id="MDT0338802.1"/>
    </source>
</evidence>
<protein>
    <submittedName>
        <fullName evidence="2">YdcF family protein</fullName>
    </submittedName>
</protein>
<dbReference type="InterPro" id="IPR003848">
    <property type="entry name" value="DUF218"/>
</dbReference>
<organism evidence="2">
    <name type="scientific">Herbaspirillum huttiense subsp. nephrolepidis</name>
    <dbReference type="NCBI Taxonomy" id="3075126"/>
    <lineage>
        <taxon>Bacteria</taxon>
        <taxon>Pseudomonadati</taxon>
        <taxon>Pseudomonadota</taxon>
        <taxon>Betaproteobacteria</taxon>
        <taxon>Burkholderiales</taxon>
        <taxon>Oxalobacteraceae</taxon>
        <taxon>Herbaspirillum</taxon>
    </lineage>
</organism>
<dbReference type="PANTHER" id="PTHR30336">
    <property type="entry name" value="INNER MEMBRANE PROTEIN, PROBABLE PERMEASE"/>
    <property type="match status" value="1"/>
</dbReference>
<dbReference type="InterPro" id="IPR014729">
    <property type="entry name" value="Rossmann-like_a/b/a_fold"/>
</dbReference>
<dbReference type="GO" id="GO:0005886">
    <property type="term" value="C:plasma membrane"/>
    <property type="evidence" value="ECO:0007669"/>
    <property type="project" value="TreeGrafter"/>
</dbReference>
<feature type="domain" description="DUF218" evidence="1">
    <location>
        <begin position="35"/>
        <end position="177"/>
    </location>
</feature>
<name>A0AAE4GAL7_9BURK</name>
<gene>
    <name evidence="2" type="ORF">RJN63_18350</name>
</gene>
<dbReference type="AlphaFoldDB" id="A0AAE4GAL7"/>
<dbReference type="InterPro" id="IPR051599">
    <property type="entry name" value="Cell_Envelope_Assoc"/>
</dbReference>
<dbReference type="Gene3D" id="3.40.50.620">
    <property type="entry name" value="HUPs"/>
    <property type="match status" value="1"/>
</dbReference>
<reference evidence="2" key="1">
    <citation type="submission" date="2023-02" db="EMBL/GenBank/DDBJ databases">
        <title>Description of Herbaspirillum huttiense subsp. nephrolepsisexaltata and Herbaspirillum huttiense subsp. lycopersicon.</title>
        <authorList>
            <person name="Poudel M."/>
            <person name="Sharma A."/>
            <person name="Goss E."/>
            <person name="Tapia J.H."/>
            <person name="Harmon C.M."/>
            <person name="Jones J.B."/>
        </authorList>
    </citation>
    <scope>NUCLEOTIDE SEQUENCE</scope>
    <source>
        <strain evidence="2">NC40101</strain>
    </source>
</reference>
<evidence type="ECO:0000259" key="1">
    <source>
        <dbReference type="Pfam" id="PF02698"/>
    </source>
</evidence>
<comment type="caution">
    <text evidence="2">The sequence shown here is derived from an EMBL/GenBank/DDBJ whole genome shotgun (WGS) entry which is preliminary data.</text>
</comment>
<proteinExistence type="predicted"/>
<accession>A0AAE4GAL7</accession>
<sequence>MKRLIIITTSVLLISLTSLLGIVLTGLLDDIRKSDAGIVLGSKVMPDGTPSDRLRARLDKAAELYRQGMFPRIIVSGGTGKEGFSEAQVMATYLSEIQSVPRSAILLDEQGNTTMATAVNSAAIMQAHGFHSALVVTQFFHIPRSRYALHRVGIDTVHSAHANYFEARDFYSLAREMIALPAYWLGSRQ</sequence>